<dbReference type="EMBL" id="CM037158">
    <property type="protein sequence ID" value="KAH7852423.1"/>
    <property type="molecule type" value="Genomic_DNA"/>
</dbReference>
<accession>A0ACB7YFX9</accession>
<keyword evidence="2" id="KW-1185">Reference proteome</keyword>
<evidence type="ECO:0000313" key="1">
    <source>
        <dbReference type="EMBL" id="KAH7852423.1"/>
    </source>
</evidence>
<protein>
    <submittedName>
        <fullName evidence="1">Uncharacterized protein</fullName>
    </submittedName>
</protein>
<evidence type="ECO:0000313" key="2">
    <source>
        <dbReference type="Proteomes" id="UP000828048"/>
    </source>
</evidence>
<proteinExistence type="predicted"/>
<name>A0ACB7YFX9_9ERIC</name>
<organism evidence="1 2">
    <name type="scientific">Vaccinium darrowii</name>
    <dbReference type="NCBI Taxonomy" id="229202"/>
    <lineage>
        <taxon>Eukaryota</taxon>
        <taxon>Viridiplantae</taxon>
        <taxon>Streptophyta</taxon>
        <taxon>Embryophyta</taxon>
        <taxon>Tracheophyta</taxon>
        <taxon>Spermatophyta</taxon>
        <taxon>Magnoliopsida</taxon>
        <taxon>eudicotyledons</taxon>
        <taxon>Gunneridae</taxon>
        <taxon>Pentapetalae</taxon>
        <taxon>asterids</taxon>
        <taxon>Ericales</taxon>
        <taxon>Ericaceae</taxon>
        <taxon>Vaccinioideae</taxon>
        <taxon>Vaccinieae</taxon>
        <taxon>Vaccinium</taxon>
    </lineage>
</organism>
<comment type="caution">
    <text evidence="1">The sequence shown here is derived from an EMBL/GenBank/DDBJ whole genome shotgun (WGS) entry which is preliminary data.</text>
</comment>
<sequence length="301" mass="32633">MEKQNSAISVADDSKPNYKVKLMCSYGGKIQPRPHDHQLTYAGGHTKILTVDRHINFSDILTKLISLSGTTTTATPEDDGVASFRYQLPGEDLDALVSVINDDDLEHMMAEYDRLYNSTATATIPSKPARLRIFLFSPDRTKTASTSPPLNPDFLFGFDKEYEYDNYQTRSAPEPDIIPRGPVVVRHDFFTGSDPRSTSSEVKIQPQIQGIPLTHGGFSHENSQVVYGIPGYQCGGPGPYAVTVVPVVYSYFPVAMNGVGLEERGHVAGDDGGRAEMYSGAGGGGGVVSPHDQIGDGKTNM</sequence>
<dbReference type="Proteomes" id="UP000828048">
    <property type="component" value="Chromosome 8"/>
</dbReference>
<reference evidence="1 2" key="1">
    <citation type="journal article" date="2021" name="Hortic Res">
        <title>High-quality reference genome and annotation aids understanding of berry development for evergreen blueberry (Vaccinium darrowii).</title>
        <authorList>
            <person name="Yu J."/>
            <person name="Hulse-Kemp A.M."/>
            <person name="Babiker E."/>
            <person name="Staton M."/>
        </authorList>
    </citation>
    <scope>NUCLEOTIDE SEQUENCE [LARGE SCALE GENOMIC DNA]</scope>
    <source>
        <strain evidence="2">cv. NJ 8807/NJ 8810</strain>
        <tissue evidence="1">Young leaf</tissue>
    </source>
</reference>
<gene>
    <name evidence="1" type="ORF">Vadar_024656</name>
</gene>